<dbReference type="Proteomes" id="UP000064967">
    <property type="component" value="Chromosome"/>
</dbReference>
<feature type="region of interest" description="Disordered" evidence="1">
    <location>
        <begin position="38"/>
        <end position="66"/>
    </location>
</feature>
<dbReference type="AlphaFoldDB" id="A0A0K1QGC2"/>
<accession>A0A0K1QGC2</accession>
<dbReference type="EMBL" id="CP012333">
    <property type="protein sequence ID" value="AKV04814.1"/>
    <property type="molecule type" value="Genomic_DNA"/>
</dbReference>
<evidence type="ECO:0000256" key="1">
    <source>
        <dbReference type="SAM" id="MobiDB-lite"/>
    </source>
</evidence>
<evidence type="ECO:0000313" key="3">
    <source>
        <dbReference type="Proteomes" id="UP000064967"/>
    </source>
</evidence>
<sequence length="510" mass="53086">MMRVARGAVSGTLATTLIVPLILPLIVLASSAACGSSDESAPMADASTSATPDANGNANVPGTDGGGGDAGVAWGTFDRPFAADSLWNSQPVNPVLGDYQIPPTKRLDFFPTVSGGPFSTAGFLASPSDPPMTVQGNGGATNPNCSDVLGPCPVVIPHWPASVVAATGSDGHADIVDVEAGIIHSFWQLKQDASKVWHATQYAWSPLAGSGFADPAHRSQGARASGVCTIAGLIRIAESNDGEPMFHHALALSLDGTAEKPGFVFPATLEDGNSATAYKGQIPMGSLLMLPSTFDTSKITSPGLLKVIKTLQTYGARLVDTNGDTPFAIYVENGSSFTVSTKGPGEWDSVVENQLFDIAHALRVARADQFVDGNGNTFTPNQNLNRMSMRGLWSTVTNGGTFDSWKQALVFPATTTVVTQTQTTNTWSPRLSWAPWTPGTSFRFSVAATGGAKLAIQFKDSKFKTVFDTGSLGDGEFKTFTMPADNGYPILVATSGVGAGSSVRGTLVAE</sequence>
<dbReference type="STRING" id="1391654.AKJ09_11477"/>
<dbReference type="RefSeq" id="WP_146655373.1">
    <property type="nucleotide sequence ID" value="NZ_CP012333.1"/>
</dbReference>
<keyword evidence="3" id="KW-1185">Reference proteome</keyword>
<reference evidence="2 3" key="1">
    <citation type="submission" date="2015-08" db="EMBL/GenBank/DDBJ databases">
        <authorList>
            <person name="Babu N.S."/>
            <person name="Beckwith C.J."/>
            <person name="Beseler K.G."/>
            <person name="Brison A."/>
            <person name="Carone J.V."/>
            <person name="Caskin T.P."/>
            <person name="Diamond M."/>
            <person name="Durham M.E."/>
            <person name="Foxe J.M."/>
            <person name="Go M."/>
            <person name="Henderson B.A."/>
            <person name="Jones I.B."/>
            <person name="McGettigan J.A."/>
            <person name="Micheletti S.J."/>
            <person name="Nasrallah M.E."/>
            <person name="Ortiz D."/>
            <person name="Piller C.R."/>
            <person name="Privatt S.R."/>
            <person name="Schneider S.L."/>
            <person name="Sharp S."/>
            <person name="Smith T.C."/>
            <person name="Stanton J.D."/>
            <person name="Ullery H.E."/>
            <person name="Wilson R.J."/>
            <person name="Serrano M.G."/>
            <person name="Buck G."/>
            <person name="Lee V."/>
            <person name="Wang Y."/>
            <person name="Carvalho R."/>
            <person name="Voegtly L."/>
            <person name="Shi R."/>
            <person name="Duckworth R."/>
            <person name="Johnson A."/>
            <person name="Loviza R."/>
            <person name="Walstead R."/>
            <person name="Shah Z."/>
            <person name="Kiflezghi M."/>
            <person name="Wade K."/>
            <person name="Ball S.L."/>
            <person name="Bradley K.W."/>
            <person name="Asai D.J."/>
            <person name="Bowman C.A."/>
            <person name="Russell D.A."/>
            <person name="Pope W.H."/>
            <person name="Jacobs-Sera D."/>
            <person name="Hendrix R.W."/>
            <person name="Hatfull G.F."/>
        </authorList>
    </citation>
    <scope>NUCLEOTIDE SEQUENCE [LARGE SCALE GENOMIC DNA]</scope>
    <source>
        <strain evidence="2 3">DSM 27648</strain>
    </source>
</reference>
<dbReference type="OrthoDB" id="5731828at2"/>
<name>A0A0K1QGC2_9BACT</name>
<evidence type="ECO:0008006" key="4">
    <source>
        <dbReference type="Google" id="ProtNLM"/>
    </source>
</evidence>
<organism evidence="2 3">
    <name type="scientific">Labilithrix luteola</name>
    <dbReference type="NCBI Taxonomy" id="1391654"/>
    <lineage>
        <taxon>Bacteria</taxon>
        <taxon>Pseudomonadati</taxon>
        <taxon>Myxococcota</taxon>
        <taxon>Polyangia</taxon>
        <taxon>Polyangiales</taxon>
        <taxon>Labilitrichaceae</taxon>
        <taxon>Labilithrix</taxon>
    </lineage>
</organism>
<dbReference type="PROSITE" id="PS51257">
    <property type="entry name" value="PROKAR_LIPOPROTEIN"/>
    <property type="match status" value="1"/>
</dbReference>
<dbReference type="KEGG" id="llu:AKJ09_11477"/>
<evidence type="ECO:0000313" key="2">
    <source>
        <dbReference type="EMBL" id="AKV04814.1"/>
    </source>
</evidence>
<gene>
    <name evidence="2" type="ORF">AKJ09_11477</name>
</gene>
<proteinExistence type="predicted"/>
<protein>
    <recommendedName>
        <fullName evidence="4">Atrophin-1 multi-domain protein</fullName>
    </recommendedName>
</protein>